<organism evidence="2 3">
    <name type="scientific">Aequorivita ciconiae</name>
    <dbReference type="NCBI Taxonomy" id="2494375"/>
    <lineage>
        <taxon>Bacteria</taxon>
        <taxon>Pseudomonadati</taxon>
        <taxon>Bacteroidota</taxon>
        <taxon>Flavobacteriia</taxon>
        <taxon>Flavobacteriales</taxon>
        <taxon>Flavobacteriaceae</taxon>
        <taxon>Aequorivita</taxon>
    </lineage>
</organism>
<evidence type="ECO:0000256" key="1">
    <source>
        <dbReference type="ARBA" id="ARBA00022729"/>
    </source>
</evidence>
<keyword evidence="3" id="KW-1185">Reference proteome</keyword>
<dbReference type="EMBL" id="CP034951">
    <property type="protein sequence ID" value="QAA80480.1"/>
    <property type="molecule type" value="Genomic_DNA"/>
</dbReference>
<dbReference type="Proteomes" id="UP000285517">
    <property type="component" value="Chromosome"/>
</dbReference>
<proteinExistence type="predicted"/>
<gene>
    <name evidence="2" type="ORF">EI546_01490</name>
</gene>
<dbReference type="OrthoDB" id="1399757at2"/>
<dbReference type="AlphaFoldDB" id="A0A410FZQ3"/>
<dbReference type="RefSeq" id="WP_128248880.1">
    <property type="nucleotide sequence ID" value="NZ_CP034951.1"/>
</dbReference>
<evidence type="ECO:0000313" key="3">
    <source>
        <dbReference type="Proteomes" id="UP000285517"/>
    </source>
</evidence>
<dbReference type="KEGG" id="aev:EI546_01490"/>
<reference evidence="2 3" key="1">
    <citation type="submission" date="2019-01" db="EMBL/GenBank/DDBJ databases">
        <title>Complete genome sequencing of Aequorivita sp. H23M31.</title>
        <authorList>
            <person name="Bae J.-W."/>
        </authorList>
    </citation>
    <scope>NUCLEOTIDE SEQUENCE [LARGE SCALE GENOMIC DNA]</scope>
    <source>
        <strain evidence="2 3">H23M31</strain>
    </source>
</reference>
<dbReference type="NCBIfam" id="TIGR04183">
    <property type="entry name" value="Por_Secre_tail"/>
    <property type="match status" value="1"/>
</dbReference>
<evidence type="ECO:0000313" key="2">
    <source>
        <dbReference type="EMBL" id="QAA80480.1"/>
    </source>
</evidence>
<protein>
    <submittedName>
        <fullName evidence="2">T9SS type A sorting domain-containing protein</fullName>
    </submittedName>
</protein>
<name>A0A410FZQ3_9FLAO</name>
<keyword evidence="1" id="KW-0732">Signal</keyword>
<sequence length="105" mass="11542">MTDGACETIQVFDANALGVMDYINMANDLKIARNPLHNNILELEYPKNISYLDVTVYDMTGKKIAEYKNTAQDTALVVNAGSGIYIAQVVDPITGTGKNLRFVIQ</sequence>
<accession>A0A410FZQ3</accession>
<dbReference type="InterPro" id="IPR026444">
    <property type="entry name" value="Secre_tail"/>
</dbReference>